<dbReference type="AlphaFoldDB" id="A0AAD4WBM6"/>
<keyword evidence="3" id="KW-1185">Reference proteome</keyword>
<evidence type="ECO:0000313" key="2">
    <source>
        <dbReference type="EMBL" id="KAI5339107.1"/>
    </source>
</evidence>
<evidence type="ECO:0000256" key="1">
    <source>
        <dbReference type="SAM" id="Phobius"/>
    </source>
</evidence>
<dbReference type="Proteomes" id="UP001054821">
    <property type="component" value="Chromosome 3"/>
</dbReference>
<dbReference type="EMBL" id="JAJFAZ020000003">
    <property type="protein sequence ID" value="KAI5339107.1"/>
    <property type="molecule type" value="Genomic_DNA"/>
</dbReference>
<sequence>MVAENGWKRPRSAADFRTAVWAPFWFNFGSIFWWIHLESRLDMDMYGKRREREMKLLQVVAPDLVLGQRRNVYPKWAGSADREEEKKKI</sequence>
<feature type="transmembrane region" description="Helical" evidence="1">
    <location>
        <begin position="20"/>
        <end position="37"/>
    </location>
</feature>
<keyword evidence="1" id="KW-0812">Transmembrane</keyword>
<keyword evidence="1" id="KW-1133">Transmembrane helix</keyword>
<evidence type="ECO:0000313" key="3">
    <source>
        <dbReference type="Proteomes" id="UP001054821"/>
    </source>
</evidence>
<gene>
    <name evidence="2" type="ORF">L3X38_018379</name>
</gene>
<name>A0AAD4WBM6_PRUDU</name>
<keyword evidence="1" id="KW-0472">Membrane</keyword>
<comment type="caution">
    <text evidence="2">The sequence shown here is derived from an EMBL/GenBank/DDBJ whole genome shotgun (WGS) entry which is preliminary data.</text>
</comment>
<accession>A0AAD4WBM6</accession>
<organism evidence="2 3">
    <name type="scientific">Prunus dulcis</name>
    <name type="common">Almond</name>
    <name type="synonym">Amygdalus dulcis</name>
    <dbReference type="NCBI Taxonomy" id="3755"/>
    <lineage>
        <taxon>Eukaryota</taxon>
        <taxon>Viridiplantae</taxon>
        <taxon>Streptophyta</taxon>
        <taxon>Embryophyta</taxon>
        <taxon>Tracheophyta</taxon>
        <taxon>Spermatophyta</taxon>
        <taxon>Magnoliopsida</taxon>
        <taxon>eudicotyledons</taxon>
        <taxon>Gunneridae</taxon>
        <taxon>Pentapetalae</taxon>
        <taxon>rosids</taxon>
        <taxon>fabids</taxon>
        <taxon>Rosales</taxon>
        <taxon>Rosaceae</taxon>
        <taxon>Amygdaloideae</taxon>
        <taxon>Amygdaleae</taxon>
        <taxon>Prunus</taxon>
    </lineage>
</organism>
<reference evidence="2 3" key="1">
    <citation type="journal article" date="2022" name="G3 (Bethesda)">
        <title>Whole-genome sequence and methylome profiling of the almond [Prunus dulcis (Mill.) D.A. Webb] cultivar 'Nonpareil'.</title>
        <authorList>
            <person name="D'Amico-Willman K.M."/>
            <person name="Ouma W.Z."/>
            <person name="Meulia T."/>
            <person name="Sideli G.M."/>
            <person name="Gradziel T.M."/>
            <person name="Fresnedo-Ramirez J."/>
        </authorList>
    </citation>
    <scope>NUCLEOTIDE SEQUENCE [LARGE SCALE GENOMIC DNA]</scope>
    <source>
        <strain evidence="2">Clone GOH B32 T37-40</strain>
    </source>
</reference>
<proteinExistence type="predicted"/>
<protein>
    <submittedName>
        <fullName evidence="2">Uncharacterized protein</fullName>
    </submittedName>
</protein>